<accession>A0A8H6RT36</accession>
<evidence type="ECO:0000313" key="5">
    <source>
        <dbReference type="Proteomes" id="UP000660729"/>
    </source>
</evidence>
<dbReference type="AlphaFoldDB" id="A0A8H6RT36"/>
<dbReference type="CDD" id="cd00067">
    <property type="entry name" value="GAL4"/>
    <property type="match status" value="1"/>
</dbReference>
<protein>
    <recommendedName>
        <fullName evidence="3">Zn(2)-C6 fungal-type domain-containing protein</fullName>
    </recommendedName>
</protein>
<evidence type="ECO:0000313" key="4">
    <source>
        <dbReference type="EMBL" id="KAF7196989.1"/>
    </source>
</evidence>
<dbReference type="EMBL" id="JABCIY010000021">
    <property type="protein sequence ID" value="KAF7196989.1"/>
    <property type="molecule type" value="Genomic_DNA"/>
</dbReference>
<dbReference type="SMART" id="SM00066">
    <property type="entry name" value="GAL4"/>
    <property type="match status" value="1"/>
</dbReference>
<feature type="compositionally biased region" description="Polar residues" evidence="2">
    <location>
        <begin position="181"/>
        <end position="196"/>
    </location>
</feature>
<name>A0A8H6RT36_9PEZI</name>
<reference evidence="4" key="1">
    <citation type="submission" date="2020-04" db="EMBL/GenBank/DDBJ databases">
        <title>Draft genome resource of the tomato pathogen Pseudocercospora fuligena.</title>
        <authorList>
            <person name="Zaccaron A."/>
        </authorList>
    </citation>
    <scope>NUCLEOTIDE SEQUENCE</scope>
    <source>
        <strain evidence="4">PF001</strain>
    </source>
</reference>
<dbReference type="GO" id="GO:0008270">
    <property type="term" value="F:zinc ion binding"/>
    <property type="evidence" value="ECO:0007669"/>
    <property type="project" value="InterPro"/>
</dbReference>
<feature type="region of interest" description="Disordered" evidence="2">
    <location>
        <begin position="27"/>
        <end position="103"/>
    </location>
</feature>
<evidence type="ECO:0000259" key="3">
    <source>
        <dbReference type="PROSITE" id="PS50048"/>
    </source>
</evidence>
<feature type="domain" description="Zn(2)-C6 fungal-type" evidence="3">
    <location>
        <begin position="104"/>
        <end position="138"/>
    </location>
</feature>
<proteinExistence type="predicted"/>
<dbReference type="OrthoDB" id="10548698at2759"/>
<dbReference type="InterPro" id="IPR001138">
    <property type="entry name" value="Zn2Cys6_DnaBD"/>
</dbReference>
<comment type="caution">
    <text evidence="4">The sequence shown here is derived from an EMBL/GenBank/DDBJ whole genome shotgun (WGS) entry which is preliminary data.</text>
</comment>
<gene>
    <name evidence="4" type="ORF">HII31_01689</name>
</gene>
<keyword evidence="1" id="KW-0539">Nucleus</keyword>
<dbReference type="PROSITE" id="PS50048">
    <property type="entry name" value="ZN2_CY6_FUNGAL_2"/>
    <property type="match status" value="1"/>
</dbReference>
<evidence type="ECO:0000256" key="2">
    <source>
        <dbReference type="SAM" id="MobiDB-lite"/>
    </source>
</evidence>
<sequence length="232" mass="24407">MDYSRPVTAGSHVVVLRGGYRVQVTLARDIPDPQAAGIAERRRPTPRKGPAATASNALPQQPRRAPRKGPPSSDPAALPTQAPPAPRPGQSQGPFNGLGPVNGTCDYCRSKKKGCDGSQQRPCTRCKGLGFSAAQCVNSGGKKTATPAKNKKRARKDDDEDDNGGDGPPPAKRGRGRPRKNQNQQAETQGDTNVQANHVGAAPVYSAADGVSAVAGRGIRVPVKVQRIRDEE</sequence>
<evidence type="ECO:0000256" key="1">
    <source>
        <dbReference type="ARBA" id="ARBA00023242"/>
    </source>
</evidence>
<dbReference type="GO" id="GO:0000981">
    <property type="term" value="F:DNA-binding transcription factor activity, RNA polymerase II-specific"/>
    <property type="evidence" value="ECO:0007669"/>
    <property type="project" value="InterPro"/>
</dbReference>
<keyword evidence="5" id="KW-1185">Reference proteome</keyword>
<dbReference type="Pfam" id="PF00172">
    <property type="entry name" value="Zn_clus"/>
    <property type="match status" value="1"/>
</dbReference>
<feature type="region of interest" description="Disordered" evidence="2">
    <location>
        <begin position="134"/>
        <end position="201"/>
    </location>
</feature>
<dbReference type="Proteomes" id="UP000660729">
    <property type="component" value="Unassembled WGS sequence"/>
</dbReference>
<organism evidence="4 5">
    <name type="scientific">Pseudocercospora fuligena</name>
    <dbReference type="NCBI Taxonomy" id="685502"/>
    <lineage>
        <taxon>Eukaryota</taxon>
        <taxon>Fungi</taxon>
        <taxon>Dikarya</taxon>
        <taxon>Ascomycota</taxon>
        <taxon>Pezizomycotina</taxon>
        <taxon>Dothideomycetes</taxon>
        <taxon>Dothideomycetidae</taxon>
        <taxon>Mycosphaerellales</taxon>
        <taxon>Mycosphaerellaceae</taxon>
        <taxon>Pseudocercospora</taxon>
    </lineage>
</organism>